<dbReference type="InterPro" id="IPR010987">
    <property type="entry name" value="Glutathione-S-Trfase_C-like"/>
</dbReference>
<dbReference type="InterPro" id="IPR040075">
    <property type="entry name" value="GST_N_Theta"/>
</dbReference>
<evidence type="ECO:0000256" key="6">
    <source>
        <dbReference type="ARBA" id="ARBA00022679"/>
    </source>
</evidence>
<dbReference type="Proteomes" id="UP000694391">
    <property type="component" value="Unplaced"/>
</dbReference>
<dbReference type="InterPro" id="IPR004045">
    <property type="entry name" value="Glutathione_S-Trfase_N"/>
</dbReference>
<evidence type="ECO:0000256" key="2">
    <source>
        <dbReference type="ARBA" id="ARBA00009899"/>
    </source>
</evidence>
<evidence type="ECO:0000256" key="3">
    <source>
        <dbReference type="ARBA" id="ARBA00011738"/>
    </source>
</evidence>
<dbReference type="Gene3D" id="1.20.1050.10">
    <property type="match status" value="1"/>
</dbReference>
<dbReference type="GO" id="GO:0005737">
    <property type="term" value="C:cytoplasm"/>
    <property type="evidence" value="ECO:0007669"/>
    <property type="project" value="UniProtKB-SubCell"/>
</dbReference>
<feature type="domain" description="GST N-terminal" evidence="8">
    <location>
        <begin position="1"/>
        <end position="82"/>
    </location>
</feature>
<evidence type="ECO:0000256" key="5">
    <source>
        <dbReference type="ARBA" id="ARBA00022490"/>
    </source>
</evidence>
<dbReference type="InterPro" id="IPR036249">
    <property type="entry name" value="Thioredoxin-like_sf"/>
</dbReference>
<evidence type="ECO:0000313" key="11">
    <source>
        <dbReference type="Proteomes" id="UP000694391"/>
    </source>
</evidence>
<dbReference type="EC" id="2.5.1.18" evidence="4"/>
<dbReference type="PANTHER" id="PTHR43917">
    <property type="match status" value="1"/>
</dbReference>
<comment type="subcellular location">
    <subcellularLocation>
        <location evidence="1">Cytoplasm</location>
    </subcellularLocation>
</comment>
<dbReference type="PROSITE" id="PS50404">
    <property type="entry name" value="GST_NTER"/>
    <property type="match status" value="1"/>
</dbReference>
<dbReference type="FunFam" id="1.20.1050.10:FF:000008">
    <property type="entry name" value="Glutathione S-transferase theta-1"/>
    <property type="match status" value="1"/>
</dbReference>
<dbReference type="CDD" id="cd03183">
    <property type="entry name" value="GST_C_Theta"/>
    <property type="match status" value="1"/>
</dbReference>
<organism evidence="10 11">
    <name type="scientific">Canis lupus dingo</name>
    <name type="common">dingo</name>
    <dbReference type="NCBI Taxonomy" id="286419"/>
    <lineage>
        <taxon>Eukaryota</taxon>
        <taxon>Metazoa</taxon>
        <taxon>Chordata</taxon>
        <taxon>Craniata</taxon>
        <taxon>Vertebrata</taxon>
        <taxon>Euteleostomi</taxon>
        <taxon>Mammalia</taxon>
        <taxon>Eutheria</taxon>
        <taxon>Laurasiatheria</taxon>
        <taxon>Carnivora</taxon>
        <taxon>Caniformia</taxon>
        <taxon>Canidae</taxon>
        <taxon>Canis</taxon>
    </lineage>
</organism>
<name>A0A8C0QWU7_CANLU</name>
<dbReference type="Gene3D" id="3.40.30.10">
    <property type="entry name" value="Glutaredoxin"/>
    <property type="match status" value="1"/>
</dbReference>
<comment type="similarity">
    <text evidence="2">Belongs to the GST superfamily. Theta family.</text>
</comment>
<sequence>MPPELFLDLYSPPCRAIYIFALKNGIPFQLRPVELGRGEHLKPEFLKVNPLGKVPALRDGDFLLAESVAILFYLCRKYSTPSHWYPPDLHTRARVDEFMAWQHTAIQLPMSRILWIKMLIPRITGEEVPAEKTEQMLTEVRTNMQLFEEKFLQDKMFITGDHISLADLVALVEMMQPMGGNYNVFLNSSRLAEWRMRVELAIGSGLFWEAHDRLMKLAEWDCSTLDPMVKEKICVLLQKFR</sequence>
<evidence type="ECO:0000259" key="9">
    <source>
        <dbReference type="PROSITE" id="PS50405"/>
    </source>
</evidence>
<feature type="domain" description="GST C-terminal" evidence="9">
    <location>
        <begin position="88"/>
        <end position="218"/>
    </location>
</feature>
<evidence type="ECO:0000256" key="1">
    <source>
        <dbReference type="ARBA" id="ARBA00004496"/>
    </source>
</evidence>
<comment type="catalytic activity">
    <reaction evidence="7">
        <text>RX + glutathione = an S-substituted glutathione + a halide anion + H(+)</text>
        <dbReference type="Rhea" id="RHEA:16437"/>
        <dbReference type="ChEBI" id="CHEBI:15378"/>
        <dbReference type="ChEBI" id="CHEBI:16042"/>
        <dbReference type="ChEBI" id="CHEBI:17792"/>
        <dbReference type="ChEBI" id="CHEBI:57925"/>
        <dbReference type="ChEBI" id="CHEBI:90779"/>
        <dbReference type="EC" id="2.5.1.18"/>
    </reaction>
</comment>
<dbReference type="SFLD" id="SFLDS00019">
    <property type="entry name" value="Glutathione_Transferase_(cytos"/>
    <property type="match status" value="1"/>
</dbReference>
<dbReference type="Pfam" id="PF13417">
    <property type="entry name" value="GST_N_3"/>
    <property type="match status" value="1"/>
</dbReference>
<dbReference type="GO" id="GO:0006749">
    <property type="term" value="P:glutathione metabolic process"/>
    <property type="evidence" value="ECO:0007669"/>
    <property type="project" value="TreeGrafter"/>
</dbReference>
<dbReference type="InterPro" id="IPR040077">
    <property type="entry name" value="GST_C_Theta"/>
</dbReference>
<reference evidence="10" key="2">
    <citation type="submission" date="2025-09" db="UniProtKB">
        <authorList>
            <consortium name="Ensembl"/>
        </authorList>
    </citation>
    <scope>IDENTIFICATION</scope>
</reference>
<accession>A0A8C0QWU7</accession>
<gene>
    <name evidence="10" type="primary">LOC112676930</name>
</gene>
<evidence type="ECO:0000256" key="7">
    <source>
        <dbReference type="ARBA" id="ARBA00047960"/>
    </source>
</evidence>
<evidence type="ECO:0000256" key="4">
    <source>
        <dbReference type="ARBA" id="ARBA00012452"/>
    </source>
</evidence>
<keyword evidence="5" id="KW-0963">Cytoplasm</keyword>
<dbReference type="GO" id="GO:0004364">
    <property type="term" value="F:glutathione transferase activity"/>
    <property type="evidence" value="ECO:0007669"/>
    <property type="project" value="UniProtKB-EC"/>
</dbReference>
<dbReference type="AlphaFoldDB" id="A0A8C0QWU7"/>
<dbReference type="SUPFAM" id="SSF47616">
    <property type="entry name" value="GST C-terminal domain-like"/>
    <property type="match status" value="1"/>
</dbReference>
<dbReference type="GeneTree" id="ENSGT00940000161301"/>
<comment type="subunit">
    <text evidence="3">Homodimer.</text>
</comment>
<keyword evidence="11" id="KW-1185">Reference proteome</keyword>
<reference evidence="10" key="1">
    <citation type="submission" date="2025-08" db="UniProtKB">
        <authorList>
            <consortium name="Ensembl"/>
        </authorList>
    </citation>
    <scope>IDENTIFICATION</scope>
</reference>
<evidence type="ECO:0000259" key="8">
    <source>
        <dbReference type="PROSITE" id="PS50404"/>
    </source>
</evidence>
<evidence type="ECO:0000313" key="10">
    <source>
        <dbReference type="Ensembl" id="ENSCAFP00020009215.1"/>
    </source>
</evidence>
<keyword evidence="6" id="KW-0808">Transferase</keyword>
<dbReference type="InterPro" id="IPR036282">
    <property type="entry name" value="Glutathione-S-Trfase_C_sf"/>
</dbReference>
<protein>
    <recommendedName>
        <fullName evidence="4">glutathione transferase</fullName>
        <ecNumber evidence="4">2.5.1.18</ecNumber>
    </recommendedName>
</protein>
<dbReference type="PROSITE" id="PS50405">
    <property type="entry name" value="GST_CTER"/>
    <property type="match status" value="1"/>
</dbReference>
<dbReference type="PANTHER" id="PTHR43917:SF13">
    <property type="entry name" value="GLUTATHIONE S-TRANSFERASE THETA-4-RELATED"/>
    <property type="match status" value="1"/>
</dbReference>
<dbReference type="InterPro" id="IPR051369">
    <property type="entry name" value="GST_Theta"/>
</dbReference>
<proteinExistence type="inferred from homology"/>
<dbReference type="InterPro" id="IPR040079">
    <property type="entry name" value="Glutathione_S-Trfase"/>
</dbReference>
<dbReference type="SUPFAM" id="SSF52833">
    <property type="entry name" value="Thioredoxin-like"/>
    <property type="match status" value="1"/>
</dbReference>
<dbReference type="SFLD" id="SFLDG00358">
    <property type="entry name" value="Main_(cytGST)"/>
    <property type="match status" value="1"/>
</dbReference>
<dbReference type="CDD" id="cd03050">
    <property type="entry name" value="GST_N_Theta"/>
    <property type="match status" value="1"/>
</dbReference>
<dbReference type="Ensembl" id="ENSCAFT00020010706.1">
    <property type="protein sequence ID" value="ENSCAFP00020009215.1"/>
    <property type="gene ID" value="ENSCAFG00020007461.1"/>
</dbReference>
<dbReference type="FunFam" id="3.40.30.10:FF:000086">
    <property type="entry name" value="Glutathione S-transferase theta-1"/>
    <property type="match status" value="1"/>
</dbReference>